<dbReference type="GO" id="GO:0008973">
    <property type="term" value="F:phosphopentomutase activity"/>
    <property type="evidence" value="ECO:0007669"/>
    <property type="project" value="InterPro"/>
</dbReference>
<proteinExistence type="inferred from homology"/>
<evidence type="ECO:0000259" key="4">
    <source>
        <dbReference type="Pfam" id="PF01676"/>
    </source>
</evidence>
<gene>
    <name evidence="5" type="ORF">B1B_11715</name>
</gene>
<evidence type="ECO:0000256" key="3">
    <source>
        <dbReference type="ARBA" id="ARBA00023211"/>
    </source>
</evidence>
<dbReference type="InterPro" id="IPR006124">
    <property type="entry name" value="Metalloenzyme"/>
</dbReference>
<accession>T1B4Z1</accession>
<dbReference type="AlphaFoldDB" id="T1B4Z1"/>
<name>T1B4Z1_9ZZZZ</name>
<dbReference type="InterPro" id="IPR010045">
    <property type="entry name" value="DeoB"/>
</dbReference>
<evidence type="ECO:0000313" key="5">
    <source>
        <dbReference type="EMBL" id="EQD49285.1"/>
    </source>
</evidence>
<dbReference type="GO" id="GO:0043094">
    <property type="term" value="P:metabolic compound salvage"/>
    <property type="evidence" value="ECO:0007669"/>
    <property type="project" value="InterPro"/>
</dbReference>
<comment type="similarity">
    <text evidence="1">Belongs to the phosphopentomutase family.</text>
</comment>
<dbReference type="PANTHER" id="PTHR21110">
    <property type="entry name" value="PHOSPHOPENTOMUTASE"/>
    <property type="match status" value="1"/>
</dbReference>
<dbReference type="SUPFAM" id="SSF53649">
    <property type="entry name" value="Alkaline phosphatase-like"/>
    <property type="match status" value="1"/>
</dbReference>
<reference evidence="5" key="1">
    <citation type="submission" date="2013-08" db="EMBL/GenBank/DDBJ databases">
        <authorList>
            <person name="Mendez C."/>
            <person name="Richter M."/>
            <person name="Ferrer M."/>
            <person name="Sanchez J."/>
        </authorList>
    </citation>
    <scope>NUCLEOTIDE SEQUENCE</scope>
</reference>
<dbReference type="GO" id="GO:0005829">
    <property type="term" value="C:cytosol"/>
    <property type="evidence" value="ECO:0007669"/>
    <property type="project" value="TreeGrafter"/>
</dbReference>
<dbReference type="GO" id="GO:0009117">
    <property type="term" value="P:nucleotide metabolic process"/>
    <property type="evidence" value="ECO:0007669"/>
    <property type="project" value="InterPro"/>
</dbReference>
<organism evidence="5">
    <name type="scientific">mine drainage metagenome</name>
    <dbReference type="NCBI Taxonomy" id="410659"/>
    <lineage>
        <taxon>unclassified sequences</taxon>
        <taxon>metagenomes</taxon>
        <taxon>ecological metagenomes</taxon>
    </lineage>
</organism>
<dbReference type="PANTHER" id="PTHR21110:SF0">
    <property type="entry name" value="PHOSPHOPENTOMUTASE"/>
    <property type="match status" value="1"/>
</dbReference>
<reference evidence="5" key="2">
    <citation type="journal article" date="2014" name="ISME J.">
        <title>Microbial stratification in low pH oxic and suboxic macroscopic growths along an acid mine drainage.</title>
        <authorList>
            <person name="Mendez-Garcia C."/>
            <person name="Mesa V."/>
            <person name="Sprenger R.R."/>
            <person name="Richter M."/>
            <person name="Diez M.S."/>
            <person name="Solano J."/>
            <person name="Bargiela R."/>
            <person name="Golyshina O.V."/>
            <person name="Manteca A."/>
            <person name="Ramos J.L."/>
            <person name="Gallego J.R."/>
            <person name="Llorente I."/>
            <person name="Martins Dos Santos V.A."/>
            <person name="Jensen O.N."/>
            <person name="Pelaez A.I."/>
            <person name="Sanchez J."/>
            <person name="Ferrer M."/>
        </authorList>
    </citation>
    <scope>NUCLEOTIDE SEQUENCE</scope>
</reference>
<keyword evidence="2" id="KW-0479">Metal-binding</keyword>
<dbReference type="GO" id="GO:0000287">
    <property type="term" value="F:magnesium ion binding"/>
    <property type="evidence" value="ECO:0007669"/>
    <property type="project" value="InterPro"/>
</dbReference>
<protein>
    <submittedName>
        <fullName evidence="5">Phosphopentomutase</fullName>
    </submittedName>
</protein>
<dbReference type="InterPro" id="IPR017850">
    <property type="entry name" value="Alkaline_phosphatase_core_sf"/>
</dbReference>
<dbReference type="Pfam" id="PF01676">
    <property type="entry name" value="Metalloenzyme"/>
    <property type="match status" value="1"/>
</dbReference>
<feature type="domain" description="Metalloenzyme" evidence="4">
    <location>
        <begin position="28"/>
        <end position="148"/>
    </location>
</feature>
<dbReference type="EMBL" id="AUZY01007640">
    <property type="protein sequence ID" value="EQD49285.1"/>
    <property type="molecule type" value="Genomic_DNA"/>
</dbReference>
<sequence>MSGVQVIGIGKISDLFAGQGISNSIDSTDLDLVVDAVIENLSRANATSLIFANLTDFDSKYGHRRDVIGYATELERFDQRLPEIISALGKNDILIITGDHGCDPTYKGTDHTREHVPVLVAGNGVVNRCMGQFASFTEIGRLAAVHLGMTVRDLDKFFEMKRNEC</sequence>
<comment type="caution">
    <text evidence="5">The sequence shown here is derived from an EMBL/GenBank/DDBJ whole genome shotgun (WGS) entry which is preliminary data.</text>
</comment>
<keyword evidence="3" id="KW-0464">Manganese</keyword>
<evidence type="ECO:0000256" key="1">
    <source>
        <dbReference type="ARBA" id="ARBA00010373"/>
    </source>
</evidence>
<dbReference type="Gene3D" id="3.40.720.10">
    <property type="entry name" value="Alkaline Phosphatase, subunit A"/>
    <property type="match status" value="1"/>
</dbReference>
<evidence type="ECO:0000256" key="2">
    <source>
        <dbReference type="ARBA" id="ARBA00022723"/>
    </source>
</evidence>